<dbReference type="GO" id="GO:0036424">
    <property type="term" value="F:L-phosphoserine phosphatase activity"/>
    <property type="evidence" value="ECO:0007669"/>
    <property type="project" value="InterPro"/>
</dbReference>
<dbReference type="AlphaFoldDB" id="A0A495BD11"/>
<evidence type="ECO:0000256" key="8">
    <source>
        <dbReference type="ARBA" id="ARBA00022801"/>
    </source>
</evidence>
<dbReference type="PANTHER" id="PTHR43344">
    <property type="entry name" value="PHOSPHOSERINE PHOSPHATASE"/>
    <property type="match status" value="1"/>
</dbReference>
<dbReference type="GO" id="GO:0006564">
    <property type="term" value="P:L-serine biosynthetic process"/>
    <property type="evidence" value="ECO:0007669"/>
    <property type="project" value="UniProtKB-KW"/>
</dbReference>
<comment type="catalytic activity">
    <reaction evidence="12">
        <text>O-phospho-L-serine + H2O = L-serine + phosphate</text>
        <dbReference type="Rhea" id="RHEA:21208"/>
        <dbReference type="ChEBI" id="CHEBI:15377"/>
        <dbReference type="ChEBI" id="CHEBI:33384"/>
        <dbReference type="ChEBI" id="CHEBI:43474"/>
        <dbReference type="ChEBI" id="CHEBI:57524"/>
        <dbReference type="EC" id="3.1.3.3"/>
    </reaction>
</comment>
<keyword evidence="8" id="KW-0378">Hydrolase</keyword>
<evidence type="ECO:0000256" key="14">
    <source>
        <dbReference type="PIRSR" id="PIRSR604469-1"/>
    </source>
</evidence>
<evidence type="ECO:0000313" key="17">
    <source>
        <dbReference type="Proteomes" id="UP000279384"/>
    </source>
</evidence>
<feature type="active site" description="Nucleophile" evidence="14">
    <location>
        <position position="81"/>
    </location>
</feature>
<dbReference type="SFLD" id="SFLDS00003">
    <property type="entry name" value="Haloacid_Dehalogenase"/>
    <property type="match status" value="1"/>
</dbReference>
<sequence length="282" mass="30344">MSTPQTLVLQAPTLDQARITELAALSGASDSRSVAANVVRLDGVDPARRELVLARAERLSVDANYVDSARRFADFGLLVSDMDSTLITIECIDEIADMQGLKPQVAAITERSMRGELDFTESLKARVALLAGLPEAALASVYDERLQLMAGARELLAACREHSVKFMLVSGGFTYFTERLKAELNLDYCHANQLEIVDGKLTGRVIGDIVDGAAKRRLLIAQREALGLSAEQVIAMGDGANDLLMLAEAGVGVATHAKPVVRAQASYTLNHVGLDGIRHLFL</sequence>
<dbReference type="GO" id="GO:0000287">
    <property type="term" value="F:magnesium ion binding"/>
    <property type="evidence" value="ECO:0007669"/>
    <property type="project" value="TreeGrafter"/>
</dbReference>
<dbReference type="CDD" id="cd07500">
    <property type="entry name" value="HAD_PSP"/>
    <property type="match status" value="1"/>
</dbReference>
<protein>
    <recommendedName>
        <fullName evidence="5">Phosphoserine phosphatase</fullName>
        <ecNumber evidence="4">3.1.3.3</ecNumber>
    </recommendedName>
    <alternativeName>
        <fullName evidence="11">O-phosphoserine phosphohydrolase</fullName>
    </alternativeName>
</protein>
<comment type="cofactor">
    <cofactor evidence="1">
        <name>Mg(2+)</name>
        <dbReference type="ChEBI" id="CHEBI:18420"/>
    </cofactor>
</comment>
<dbReference type="InterPro" id="IPR004469">
    <property type="entry name" value="PSP"/>
</dbReference>
<evidence type="ECO:0000256" key="13">
    <source>
        <dbReference type="ARBA" id="ARBA00048523"/>
    </source>
</evidence>
<evidence type="ECO:0000256" key="6">
    <source>
        <dbReference type="ARBA" id="ARBA00022605"/>
    </source>
</evidence>
<feature type="active site" description="Proton donor" evidence="14">
    <location>
        <position position="83"/>
    </location>
</feature>
<feature type="domain" description="DUF4072" evidence="15">
    <location>
        <begin position="7"/>
        <end position="50"/>
    </location>
</feature>
<evidence type="ECO:0000256" key="11">
    <source>
        <dbReference type="ARBA" id="ARBA00031693"/>
    </source>
</evidence>
<dbReference type="InterPro" id="IPR025138">
    <property type="entry name" value="DUF4072"/>
</dbReference>
<dbReference type="RefSeq" id="WP_120810919.1">
    <property type="nucleotide sequence ID" value="NZ_RBID01000015.1"/>
</dbReference>
<dbReference type="Pfam" id="PF13284">
    <property type="entry name" value="DUF4072"/>
    <property type="match status" value="1"/>
</dbReference>
<evidence type="ECO:0000256" key="1">
    <source>
        <dbReference type="ARBA" id="ARBA00001946"/>
    </source>
</evidence>
<dbReference type="EC" id="3.1.3.3" evidence="4"/>
<comment type="caution">
    <text evidence="16">The sequence shown here is derived from an EMBL/GenBank/DDBJ whole genome shotgun (WGS) entry which is preliminary data.</text>
</comment>
<dbReference type="Proteomes" id="UP000279384">
    <property type="component" value="Unassembled WGS sequence"/>
</dbReference>
<dbReference type="SUPFAM" id="SSF56784">
    <property type="entry name" value="HAD-like"/>
    <property type="match status" value="1"/>
</dbReference>
<dbReference type="UniPathway" id="UPA00135">
    <property type="reaction ID" value="UER00198"/>
</dbReference>
<dbReference type="PANTHER" id="PTHR43344:SF2">
    <property type="entry name" value="PHOSPHOSERINE PHOSPHATASE"/>
    <property type="match status" value="1"/>
</dbReference>
<evidence type="ECO:0000256" key="9">
    <source>
        <dbReference type="ARBA" id="ARBA00022842"/>
    </source>
</evidence>
<dbReference type="InterPro" id="IPR036412">
    <property type="entry name" value="HAD-like_sf"/>
</dbReference>
<dbReference type="Gene3D" id="3.40.50.1000">
    <property type="entry name" value="HAD superfamily/HAD-like"/>
    <property type="match status" value="1"/>
</dbReference>
<evidence type="ECO:0000256" key="12">
    <source>
        <dbReference type="ARBA" id="ARBA00048138"/>
    </source>
</evidence>
<dbReference type="SFLD" id="SFLDF00029">
    <property type="entry name" value="phosphoserine_phosphatase"/>
    <property type="match status" value="1"/>
</dbReference>
<dbReference type="SFLD" id="SFLDG01137">
    <property type="entry name" value="C1.6.1:_Phosphoserine_Phosphat"/>
    <property type="match status" value="1"/>
</dbReference>
<evidence type="ECO:0000256" key="2">
    <source>
        <dbReference type="ARBA" id="ARBA00005135"/>
    </source>
</evidence>
<evidence type="ECO:0000256" key="10">
    <source>
        <dbReference type="ARBA" id="ARBA00023299"/>
    </source>
</evidence>
<evidence type="ECO:0000259" key="15">
    <source>
        <dbReference type="Pfam" id="PF13284"/>
    </source>
</evidence>
<dbReference type="NCBIfam" id="TIGR00338">
    <property type="entry name" value="serB"/>
    <property type="match status" value="1"/>
</dbReference>
<dbReference type="InterPro" id="IPR050582">
    <property type="entry name" value="HAD-like_SerB"/>
</dbReference>
<evidence type="ECO:0000256" key="3">
    <source>
        <dbReference type="ARBA" id="ARBA00009184"/>
    </source>
</evidence>
<gene>
    <name evidence="16" type="ORF">C8E02_2408</name>
</gene>
<comment type="catalytic activity">
    <reaction evidence="13">
        <text>O-phospho-D-serine + H2O = D-serine + phosphate</text>
        <dbReference type="Rhea" id="RHEA:24873"/>
        <dbReference type="ChEBI" id="CHEBI:15377"/>
        <dbReference type="ChEBI" id="CHEBI:35247"/>
        <dbReference type="ChEBI" id="CHEBI:43474"/>
        <dbReference type="ChEBI" id="CHEBI:58680"/>
        <dbReference type="EC" id="3.1.3.3"/>
    </reaction>
</comment>
<evidence type="ECO:0000256" key="5">
    <source>
        <dbReference type="ARBA" id="ARBA00015196"/>
    </source>
</evidence>
<name>A0A495BD11_VOGIN</name>
<dbReference type="InterPro" id="IPR023214">
    <property type="entry name" value="HAD_sf"/>
</dbReference>
<evidence type="ECO:0000256" key="4">
    <source>
        <dbReference type="ARBA" id="ARBA00012640"/>
    </source>
</evidence>
<evidence type="ECO:0000313" key="16">
    <source>
        <dbReference type="EMBL" id="RKQ58094.1"/>
    </source>
</evidence>
<dbReference type="Pfam" id="PF12710">
    <property type="entry name" value="HAD"/>
    <property type="match status" value="1"/>
</dbReference>
<organism evidence="16 17">
    <name type="scientific">Vogesella indigofera</name>
    <name type="common">Pseudomonas indigofera</name>
    <dbReference type="NCBI Taxonomy" id="45465"/>
    <lineage>
        <taxon>Bacteria</taxon>
        <taxon>Pseudomonadati</taxon>
        <taxon>Pseudomonadota</taxon>
        <taxon>Betaproteobacteria</taxon>
        <taxon>Neisseriales</taxon>
        <taxon>Chromobacteriaceae</taxon>
        <taxon>Vogesella</taxon>
    </lineage>
</organism>
<proteinExistence type="inferred from homology"/>
<evidence type="ECO:0000256" key="7">
    <source>
        <dbReference type="ARBA" id="ARBA00022723"/>
    </source>
</evidence>
<reference evidence="16 17" key="1">
    <citation type="submission" date="2018-10" db="EMBL/GenBank/DDBJ databases">
        <title>Genomic Encyclopedia of Type Strains, Phase IV (KMG-IV): sequencing the most valuable type-strain genomes for metagenomic binning, comparative biology and taxonomic classification.</title>
        <authorList>
            <person name="Goeker M."/>
        </authorList>
    </citation>
    <scope>NUCLEOTIDE SEQUENCE [LARGE SCALE GENOMIC DNA]</scope>
    <source>
        <strain evidence="16 17">DSM 3303</strain>
    </source>
</reference>
<keyword evidence="9" id="KW-0460">Magnesium</keyword>
<accession>A0A495BD11</accession>
<keyword evidence="6" id="KW-0028">Amino-acid biosynthesis</keyword>
<dbReference type="NCBIfam" id="TIGR01488">
    <property type="entry name" value="HAD-SF-IB"/>
    <property type="match status" value="1"/>
</dbReference>
<keyword evidence="10" id="KW-0718">Serine biosynthesis</keyword>
<keyword evidence="7" id="KW-0479">Metal-binding</keyword>
<dbReference type="GO" id="GO:0005737">
    <property type="term" value="C:cytoplasm"/>
    <property type="evidence" value="ECO:0007669"/>
    <property type="project" value="TreeGrafter"/>
</dbReference>
<dbReference type="SFLD" id="SFLDG01136">
    <property type="entry name" value="C1.6:_Phosphoserine_Phosphatas"/>
    <property type="match status" value="1"/>
</dbReference>
<comment type="similarity">
    <text evidence="3">Belongs to the HAD-like hydrolase superfamily. SerB family.</text>
</comment>
<dbReference type="EMBL" id="RBID01000015">
    <property type="protein sequence ID" value="RKQ58094.1"/>
    <property type="molecule type" value="Genomic_DNA"/>
</dbReference>
<comment type="pathway">
    <text evidence="2">Amino-acid biosynthesis; L-serine biosynthesis; L-serine from 3-phospho-D-glycerate: step 3/3.</text>
</comment>